<dbReference type="AlphaFoldDB" id="A0A4Q0YIX8"/>
<gene>
    <name evidence="6" type="ORF">CRV08_02585</name>
</gene>
<name>A0A4Q0YIX8_9BACT</name>
<evidence type="ECO:0000256" key="4">
    <source>
        <dbReference type="PROSITE-ProRule" id="PRU00433"/>
    </source>
</evidence>
<dbReference type="GO" id="GO:0046872">
    <property type="term" value="F:metal ion binding"/>
    <property type="evidence" value="ECO:0007669"/>
    <property type="project" value="UniProtKB-KW"/>
</dbReference>
<accession>A0A4Q0YIX8</accession>
<dbReference type="PROSITE" id="PS51007">
    <property type="entry name" value="CYTC"/>
    <property type="match status" value="1"/>
</dbReference>
<dbReference type="Pfam" id="PF00034">
    <property type="entry name" value="Cytochrom_C"/>
    <property type="match status" value="1"/>
</dbReference>
<dbReference type="InterPro" id="IPR036909">
    <property type="entry name" value="Cyt_c-like_dom_sf"/>
</dbReference>
<proteinExistence type="predicted"/>
<dbReference type="Gene3D" id="1.10.760.10">
    <property type="entry name" value="Cytochrome c-like domain"/>
    <property type="match status" value="1"/>
</dbReference>
<evidence type="ECO:0000259" key="5">
    <source>
        <dbReference type="PROSITE" id="PS51007"/>
    </source>
</evidence>
<reference evidence="6 7" key="1">
    <citation type="submission" date="2017-10" db="EMBL/GenBank/DDBJ databases">
        <title>Genomics of the genus Arcobacter.</title>
        <authorList>
            <person name="Perez-Cataluna A."/>
            <person name="Figueras M.J."/>
        </authorList>
    </citation>
    <scope>NUCLEOTIDE SEQUENCE [LARGE SCALE GENOMIC DNA]</scope>
    <source>
        <strain evidence="6 7">CECT 8993</strain>
    </source>
</reference>
<evidence type="ECO:0000313" key="7">
    <source>
        <dbReference type="Proteomes" id="UP000290172"/>
    </source>
</evidence>
<dbReference type="GO" id="GO:0009055">
    <property type="term" value="F:electron transfer activity"/>
    <property type="evidence" value="ECO:0007669"/>
    <property type="project" value="InterPro"/>
</dbReference>
<dbReference type="GO" id="GO:0020037">
    <property type="term" value="F:heme binding"/>
    <property type="evidence" value="ECO:0007669"/>
    <property type="project" value="InterPro"/>
</dbReference>
<organism evidence="6 7">
    <name type="scientific">Halarcobacter ebronensis</name>
    <dbReference type="NCBI Taxonomy" id="1462615"/>
    <lineage>
        <taxon>Bacteria</taxon>
        <taxon>Pseudomonadati</taxon>
        <taxon>Campylobacterota</taxon>
        <taxon>Epsilonproteobacteria</taxon>
        <taxon>Campylobacterales</taxon>
        <taxon>Arcobacteraceae</taxon>
        <taxon>Halarcobacter</taxon>
    </lineage>
</organism>
<dbReference type="InterPro" id="IPR009056">
    <property type="entry name" value="Cyt_c-like_dom"/>
</dbReference>
<keyword evidence="3 4" id="KW-0408">Iron</keyword>
<keyword evidence="1 4" id="KW-0349">Heme</keyword>
<keyword evidence="2 4" id="KW-0479">Metal-binding</keyword>
<sequence>MLDKGKALYLKCAGCHGASAEKPALGKSLVIKGWSKEQIVSALEGYKNGTYGAVMKGVMKSQVSSMTKEDIEAVSAYIATF</sequence>
<evidence type="ECO:0000256" key="3">
    <source>
        <dbReference type="ARBA" id="ARBA00023004"/>
    </source>
</evidence>
<evidence type="ECO:0000256" key="1">
    <source>
        <dbReference type="ARBA" id="ARBA00022617"/>
    </source>
</evidence>
<protein>
    <submittedName>
        <fullName evidence="6">Cytochrome C</fullName>
    </submittedName>
</protein>
<feature type="domain" description="Cytochrome c" evidence="5">
    <location>
        <begin position="1"/>
        <end position="81"/>
    </location>
</feature>
<comment type="caution">
    <text evidence="6">The sequence shown here is derived from an EMBL/GenBank/DDBJ whole genome shotgun (WGS) entry which is preliminary data.</text>
</comment>
<evidence type="ECO:0000313" key="6">
    <source>
        <dbReference type="EMBL" id="RXJ69804.1"/>
    </source>
</evidence>
<dbReference type="Proteomes" id="UP000290172">
    <property type="component" value="Unassembled WGS sequence"/>
</dbReference>
<dbReference type="SUPFAM" id="SSF46626">
    <property type="entry name" value="Cytochrome c"/>
    <property type="match status" value="1"/>
</dbReference>
<dbReference type="EMBL" id="PDKJ01000002">
    <property type="protein sequence ID" value="RXJ69804.1"/>
    <property type="molecule type" value="Genomic_DNA"/>
</dbReference>
<evidence type="ECO:0000256" key="2">
    <source>
        <dbReference type="ARBA" id="ARBA00022723"/>
    </source>
</evidence>